<feature type="domain" description="PRONE" evidence="3">
    <location>
        <begin position="1"/>
        <end position="94"/>
    </location>
</feature>
<accession>A0ABQ5AB15</accession>
<proteinExistence type="predicted"/>
<sequence length="94" mass="10690">MVLLSSTWSLTGALSDNARKHLLNKSDVTYQILKSFMAVNSITLADMDVPESYMEALPKNAKRIAIDKWETLAHRAKSLLLCLRQRFPALCHWT</sequence>
<evidence type="ECO:0000313" key="5">
    <source>
        <dbReference type="Proteomes" id="UP001151760"/>
    </source>
</evidence>
<evidence type="ECO:0000313" key="4">
    <source>
        <dbReference type="EMBL" id="GJS98452.1"/>
    </source>
</evidence>
<keyword evidence="1 2" id="KW-0344">Guanine-nucleotide releasing factor</keyword>
<dbReference type="PANTHER" id="PTHR33101:SF14">
    <property type="entry name" value="ROP GUANINE NUCLEOTIDE EXCHANGE FACTOR 7"/>
    <property type="match status" value="1"/>
</dbReference>
<dbReference type="InterPro" id="IPR038937">
    <property type="entry name" value="RopGEF"/>
</dbReference>
<dbReference type="Pfam" id="PF03759">
    <property type="entry name" value="PRONE"/>
    <property type="match status" value="1"/>
</dbReference>
<dbReference type="PROSITE" id="PS51334">
    <property type="entry name" value="PRONE"/>
    <property type="match status" value="1"/>
</dbReference>
<name>A0ABQ5AB15_9ASTR</name>
<protein>
    <submittedName>
        <fullName evidence="4">Rop guanine nucleotide exchange factor 7-like protein</fullName>
    </submittedName>
</protein>
<evidence type="ECO:0000256" key="2">
    <source>
        <dbReference type="PROSITE-ProRule" id="PRU00663"/>
    </source>
</evidence>
<dbReference type="PANTHER" id="PTHR33101">
    <property type="entry name" value="ROP GUANINE NUCLEOTIDE EXCHANGE FACTOR 1"/>
    <property type="match status" value="1"/>
</dbReference>
<dbReference type="Gene3D" id="1.20.58.2010">
    <property type="entry name" value="PRONE domain, subdomain 1"/>
    <property type="match status" value="1"/>
</dbReference>
<reference evidence="4" key="1">
    <citation type="journal article" date="2022" name="Int. J. Mol. Sci.">
        <title>Draft Genome of Tanacetum Coccineum: Genomic Comparison of Closely Related Tanacetum-Family Plants.</title>
        <authorList>
            <person name="Yamashiro T."/>
            <person name="Shiraishi A."/>
            <person name="Nakayama K."/>
            <person name="Satake H."/>
        </authorList>
    </citation>
    <scope>NUCLEOTIDE SEQUENCE</scope>
</reference>
<comment type="caution">
    <text evidence="4">The sequence shown here is derived from an EMBL/GenBank/DDBJ whole genome shotgun (WGS) entry which is preliminary data.</text>
</comment>
<keyword evidence="5" id="KW-1185">Reference proteome</keyword>
<dbReference type="EMBL" id="BQNB010012045">
    <property type="protein sequence ID" value="GJS98452.1"/>
    <property type="molecule type" value="Genomic_DNA"/>
</dbReference>
<dbReference type="Proteomes" id="UP001151760">
    <property type="component" value="Unassembled WGS sequence"/>
</dbReference>
<dbReference type="InterPro" id="IPR005512">
    <property type="entry name" value="PRONE_dom"/>
</dbReference>
<gene>
    <name evidence="4" type="ORF">Tco_0819622</name>
</gene>
<evidence type="ECO:0000256" key="1">
    <source>
        <dbReference type="ARBA" id="ARBA00022658"/>
    </source>
</evidence>
<reference evidence="4" key="2">
    <citation type="submission" date="2022-01" db="EMBL/GenBank/DDBJ databases">
        <authorList>
            <person name="Yamashiro T."/>
            <person name="Shiraishi A."/>
            <person name="Satake H."/>
            <person name="Nakayama K."/>
        </authorList>
    </citation>
    <scope>NUCLEOTIDE SEQUENCE</scope>
</reference>
<evidence type="ECO:0000259" key="3">
    <source>
        <dbReference type="PROSITE" id="PS51334"/>
    </source>
</evidence>
<organism evidence="4 5">
    <name type="scientific">Tanacetum coccineum</name>
    <dbReference type="NCBI Taxonomy" id="301880"/>
    <lineage>
        <taxon>Eukaryota</taxon>
        <taxon>Viridiplantae</taxon>
        <taxon>Streptophyta</taxon>
        <taxon>Embryophyta</taxon>
        <taxon>Tracheophyta</taxon>
        <taxon>Spermatophyta</taxon>
        <taxon>Magnoliopsida</taxon>
        <taxon>eudicotyledons</taxon>
        <taxon>Gunneridae</taxon>
        <taxon>Pentapetalae</taxon>
        <taxon>asterids</taxon>
        <taxon>campanulids</taxon>
        <taxon>Asterales</taxon>
        <taxon>Asteraceae</taxon>
        <taxon>Asteroideae</taxon>
        <taxon>Anthemideae</taxon>
        <taxon>Anthemidinae</taxon>
        <taxon>Tanacetum</taxon>
    </lineage>
</organism>